<organism evidence="4 5">
    <name type="scientific">Penicillium angulare</name>
    <dbReference type="NCBI Taxonomy" id="116970"/>
    <lineage>
        <taxon>Eukaryota</taxon>
        <taxon>Fungi</taxon>
        <taxon>Dikarya</taxon>
        <taxon>Ascomycota</taxon>
        <taxon>Pezizomycotina</taxon>
        <taxon>Eurotiomycetes</taxon>
        <taxon>Eurotiomycetidae</taxon>
        <taxon>Eurotiales</taxon>
        <taxon>Aspergillaceae</taxon>
        <taxon>Penicillium</taxon>
    </lineage>
</organism>
<dbReference type="SUPFAM" id="SSF75005">
    <property type="entry name" value="Arabinanase/levansucrase/invertase"/>
    <property type="match status" value="1"/>
</dbReference>
<reference evidence="4" key="2">
    <citation type="journal article" date="2023" name="IMA Fungus">
        <title>Comparative genomic study of the Penicillium genus elucidates a diverse pangenome and 15 lateral gene transfer events.</title>
        <authorList>
            <person name="Petersen C."/>
            <person name="Sorensen T."/>
            <person name="Nielsen M.R."/>
            <person name="Sondergaard T.E."/>
            <person name="Sorensen J.L."/>
            <person name="Fitzpatrick D.A."/>
            <person name="Frisvad J.C."/>
            <person name="Nielsen K.L."/>
        </authorList>
    </citation>
    <scope>NUCLEOTIDE SEQUENCE</scope>
    <source>
        <strain evidence="4">IBT 30069</strain>
    </source>
</reference>
<dbReference type="PANTHER" id="PTHR38792">
    <property type="entry name" value="BNR/ASP-BOX REPEAT DOMAIN PROTEIN (AFU_ORTHOLOGUE AFUA_7G06430)-RELATED"/>
    <property type="match status" value="1"/>
</dbReference>
<evidence type="ECO:0000256" key="1">
    <source>
        <dbReference type="ARBA" id="ARBA00022729"/>
    </source>
</evidence>
<accession>A0A9W9KC08</accession>
<dbReference type="Pfam" id="PF21708">
    <property type="entry name" value="Glyco_hydro_59_C"/>
    <property type="match status" value="1"/>
</dbReference>
<feature type="signal peptide" evidence="2">
    <location>
        <begin position="1"/>
        <end position="27"/>
    </location>
</feature>
<sequence length="577" mass="63367">MMLKVHLCLISLFLCSATFIALTVADAEGSYLWERTQTNETNNYVRVIELQHAGDFSGRLLATWEHHYTHGPQTITPDGTPGNFIIRKSDDKGLTWETLATVHDTRTASGYPFAVFYQPFLFEYPQPLGKYPQGTILLVGNLLPANCSEFAGEFFAWRSKDHGKTWDSVGVWQRATRNGGIWEPFLYLDNRGRLIAVFSDERDHESHSQMLVHVVSDDGGDSWGEPIGAVASSDQLDRPGMATVTKMGNGEYIMSYEFCFNYCRAHYKTSKDGFDWGARDVGTAISTADGLYPAQSPYIVWDSSTQQLALAGQVVRYFSDNNTAEQQNRIIFTNTNQGIGFWSWSPSPWTVGLGASGCANYSPHLIPMGKGILRYTAPSTENESQFCSERTGAAPVAVLPYKANFSSEGQAGWIDFSGNWTVLDGEYRFAQVDGKEAIAVTGPSAWNDYMISADVMVTGSDSSVGLYARVSAAATGLNKLKGYTATINTTSGELGIWQHDESLRVLHSEVHTEGISSNQWYQLSLIVNSTEITATLGEAQSEPKTSFTVTATDFGEDMAGLFGRNGGGRFKNVEIAA</sequence>
<reference evidence="4" key="1">
    <citation type="submission" date="2022-11" db="EMBL/GenBank/DDBJ databases">
        <authorList>
            <person name="Petersen C."/>
        </authorList>
    </citation>
    <scope>NUCLEOTIDE SEQUENCE</scope>
    <source>
        <strain evidence="4">IBT 30069</strain>
    </source>
</reference>
<dbReference type="InterPro" id="IPR036278">
    <property type="entry name" value="Sialidase_sf"/>
</dbReference>
<feature type="domain" description="Glycosyl hydrolase family 59 C-terminal lectin" evidence="3">
    <location>
        <begin position="432"/>
        <end position="539"/>
    </location>
</feature>
<dbReference type="Gene3D" id="2.120.10.10">
    <property type="match status" value="1"/>
</dbReference>
<keyword evidence="5" id="KW-1185">Reference proteome</keyword>
<evidence type="ECO:0000259" key="3">
    <source>
        <dbReference type="Pfam" id="PF21708"/>
    </source>
</evidence>
<dbReference type="EMBL" id="JAPQKH010000004">
    <property type="protein sequence ID" value="KAJ5100785.1"/>
    <property type="molecule type" value="Genomic_DNA"/>
</dbReference>
<feature type="chain" id="PRO_5040823263" description="Glycosyl hydrolase family 59 C-terminal lectin domain-containing protein" evidence="2">
    <location>
        <begin position="28"/>
        <end position="577"/>
    </location>
</feature>
<dbReference type="InterPro" id="IPR049162">
    <property type="entry name" value="GH59_C"/>
</dbReference>
<keyword evidence="1 2" id="KW-0732">Signal</keyword>
<comment type="caution">
    <text evidence="4">The sequence shown here is derived from an EMBL/GenBank/DDBJ whole genome shotgun (WGS) entry which is preliminary data.</text>
</comment>
<dbReference type="OrthoDB" id="2130735at2759"/>
<name>A0A9W9KC08_9EURO</name>
<evidence type="ECO:0000313" key="5">
    <source>
        <dbReference type="Proteomes" id="UP001149165"/>
    </source>
</evidence>
<protein>
    <recommendedName>
        <fullName evidence="3">Glycosyl hydrolase family 59 C-terminal lectin domain-containing protein</fullName>
    </recommendedName>
</protein>
<dbReference type="AlphaFoldDB" id="A0A9W9KC08"/>
<evidence type="ECO:0000313" key="4">
    <source>
        <dbReference type="EMBL" id="KAJ5100785.1"/>
    </source>
</evidence>
<dbReference type="CDD" id="cd15482">
    <property type="entry name" value="Sialidase_non-viral"/>
    <property type="match status" value="1"/>
</dbReference>
<dbReference type="PANTHER" id="PTHR38792:SF3">
    <property type="entry name" value="BNR_ASP-BOX REPEAT DOMAIN PROTEIN (AFU_ORTHOLOGUE AFUA_7G06430)-RELATED"/>
    <property type="match status" value="1"/>
</dbReference>
<dbReference type="SUPFAM" id="SSF50939">
    <property type="entry name" value="Sialidases"/>
    <property type="match status" value="1"/>
</dbReference>
<proteinExistence type="predicted"/>
<gene>
    <name evidence="4" type="ORF">N7456_006837</name>
</gene>
<dbReference type="Gene3D" id="2.60.120.560">
    <property type="entry name" value="Exo-inulinase, domain 1"/>
    <property type="match status" value="1"/>
</dbReference>
<dbReference type="InterPro" id="IPR023296">
    <property type="entry name" value="Glyco_hydro_beta-prop_sf"/>
</dbReference>
<evidence type="ECO:0000256" key="2">
    <source>
        <dbReference type="SAM" id="SignalP"/>
    </source>
</evidence>
<dbReference type="Proteomes" id="UP001149165">
    <property type="component" value="Unassembled WGS sequence"/>
</dbReference>